<protein>
    <submittedName>
        <fullName evidence="1">Uncharacterized protein</fullName>
    </submittedName>
</protein>
<reference evidence="1 2" key="1">
    <citation type="journal article" date="2021" name="Front. Genet.">
        <title>Chromosome-Level Genome Assembly Reveals Significant Gene Expansion in the Toll and IMD Signaling Pathways of Dendrolimus kikuchii.</title>
        <authorList>
            <person name="Zhou J."/>
            <person name="Wu P."/>
            <person name="Xiong Z."/>
            <person name="Liu N."/>
            <person name="Zhao N."/>
            <person name="Ji M."/>
            <person name="Qiu Y."/>
            <person name="Yang B."/>
        </authorList>
    </citation>
    <scope>NUCLEOTIDE SEQUENCE [LARGE SCALE GENOMIC DNA]</scope>
    <source>
        <strain evidence="1">Ann1</strain>
    </source>
</reference>
<keyword evidence="2" id="KW-1185">Reference proteome</keyword>
<gene>
    <name evidence="1" type="ORF">K1T71_004218</name>
</gene>
<comment type="caution">
    <text evidence="1">The sequence shown here is derived from an EMBL/GenBank/DDBJ whole genome shotgun (WGS) entry which is preliminary data.</text>
</comment>
<organism evidence="1 2">
    <name type="scientific">Dendrolimus kikuchii</name>
    <dbReference type="NCBI Taxonomy" id="765133"/>
    <lineage>
        <taxon>Eukaryota</taxon>
        <taxon>Metazoa</taxon>
        <taxon>Ecdysozoa</taxon>
        <taxon>Arthropoda</taxon>
        <taxon>Hexapoda</taxon>
        <taxon>Insecta</taxon>
        <taxon>Pterygota</taxon>
        <taxon>Neoptera</taxon>
        <taxon>Endopterygota</taxon>
        <taxon>Lepidoptera</taxon>
        <taxon>Glossata</taxon>
        <taxon>Ditrysia</taxon>
        <taxon>Bombycoidea</taxon>
        <taxon>Lasiocampidae</taxon>
        <taxon>Dendrolimus</taxon>
    </lineage>
</organism>
<proteinExistence type="predicted"/>
<dbReference type="Proteomes" id="UP000824533">
    <property type="component" value="Linkage Group LG06"/>
</dbReference>
<sequence length="216" mass="22608">MKGSFWRELKRDCFDHISGAHFNPTVTLAAAVWGRVGRARAAAMALAQLAGAALGATALHLLRPQPAPAGERALCVTLPAPAPAAYKAALVEAVLGGVLALVNCAAWDARVERLKDSWPLRIGGAVAALSLAAAELTGASMNPVRSFGPALCANVWTHHWVYWVGPLSGSALCTFAYCALWRPREPPHCAPAPLAPRAPLAPLAPAQRPAKPRDAV</sequence>
<dbReference type="EMBL" id="CM034392">
    <property type="protein sequence ID" value="KAJ0180814.1"/>
    <property type="molecule type" value="Genomic_DNA"/>
</dbReference>
<evidence type="ECO:0000313" key="2">
    <source>
        <dbReference type="Proteomes" id="UP000824533"/>
    </source>
</evidence>
<evidence type="ECO:0000313" key="1">
    <source>
        <dbReference type="EMBL" id="KAJ0180814.1"/>
    </source>
</evidence>
<name>A0ACC1DA14_9NEOP</name>
<accession>A0ACC1DA14</accession>